<reference evidence="2" key="1">
    <citation type="journal article" date="2015" name="Nat. Genet.">
        <title>The genome and transcriptome of the zoonotic hookworm Ancylostoma ceylanicum identify infection-specific gene families.</title>
        <authorList>
            <person name="Schwarz E.M."/>
            <person name="Hu Y."/>
            <person name="Antoshechkin I."/>
            <person name="Miller M.M."/>
            <person name="Sternberg P.W."/>
            <person name="Aroian R.V."/>
        </authorList>
    </citation>
    <scope>NUCLEOTIDE SEQUENCE</scope>
    <source>
        <strain evidence="2">HY135</strain>
    </source>
</reference>
<dbReference type="Proteomes" id="UP000024635">
    <property type="component" value="Unassembled WGS sequence"/>
</dbReference>
<accession>A0A016WY55</accession>
<evidence type="ECO:0000313" key="2">
    <source>
        <dbReference type="Proteomes" id="UP000024635"/>
    </source>
</evidence>
<dbReference type="AlphaFoldDB" id="A0A016WY55"/>
<sequence>MERMEEEQIQVRGNPVFLDLLGGVEHLLTLPTRSIHPGSLCGSSCKWVGWILPLSVCFVYLCIYYVGYEFGLFYVFALCSKSTDESREVTGSSNQHSYILHICAQYNILWQGMVAALVQYHMYRCASSCVRSQYSKSVHMNMYRDQVMFLVVVVRLVA</sequence>
<dbReference type="OrthoDB" id="422206at2759"/>
<gene>
    <name evidence="1" type="primary">Acey_s0459.g1841</name>
    <name evidence="1" type="ORF">Y032_0459g1841</name>
</gene>
<dbReference type="EMBL" id="JARK01000059">
    <property type="protein sequence ID" value="EYC44516.1"/>
    <property type="molecule type" value="Genomic_DNA"/>
</dbReference>
<protein>
    <submittedName>
        <fullName evidence="1">Uncharacterized protein</fullName>
    </submittedName>
</protein>
<comment type="caution">
    <text evidence="1">The sequence shown here is derived from an EMBL/GenBank/DDBJ whole genome shotgun (WGS) entry which is preliminary data.</text>
</comment>
<keyword evidence="2" id="KW-1185">Reference proteome</keyword>
<evidence type="ECO:0000313" key="1">
    <source>
        <dbReference type="EMBL" id="EYC44516.1"/>
    </source>
</evidence>
<proteinExistence type="predicted"/>
<name>A0A016WY55_9BILA</name>
<organism evidence="1 2">
    <name type="scientific">Ancylostoma ceylanicum</name>
    <dbReference type="NCBI Taxonomy" id="53326"/>
    <lineage>
        <taxon>Eukaryota</taxon>
        <taxon>Metazoa</taxon>
        <taxon>Ecdysozoa</taxon>
        <taxon>Nematoda</taxon>
        <taxon>Chromadorea</taxon>
        <taxon>Rhabditida</taxon>
        <taxon>Rhabditina</taxon>
        <taxon>Rhabditomorpha</taxon>
        <taxon>Strongyloidea</taxon>
        <taxon>Ancylostomatidae</taxon>
        <taxon>Ancylostomatinae</taxon>
        <taxon>Ancylostoma</taxon>
    </lineage>
</organism>